<dbReference type="AlphaFoldDB" id="A0A7H1KNH3"/>
<reference evidence="1" key="1">
    <citation type="submission" date="2020-07" db="EMBL/GenBank/DDBJ databases">
        <title>Unique genomic features of the anaerobic methanotrophic archaea.</title>
        <authorList>
            <person name="Chadwick G.L."/>
            <person name="Skennerton C.T."/>
            <person name="Laso-Perez R."/>
            <person name="Leu A.O."/>
            <person name="Speth D.R."/>
            <person name="Yu H."/>
            <person name="Morgan-Lang C."/>
            <person name="Hatzenpichler R."/>
            <person name="Goudeau D."/>
            <person name="Malmstrom R."/>
            <person name="Brazelton W.J."/>
            <person name="Woyke T."/>
            <person name="Hallam S.J."/>
            <person name="Tyson G.W."/>
            <person name="Wegener G."/>
            <person name="Boetius A."/>
            <person name="Orphan V."/>
        </authorList>
    </citation>
    <scope>NUCLEOTIDE SEQUENCE</scope>
</reference>
<name>A0A7H1KNH3_9EURY</name>
<proteinExistence type="predicted"/>
<protein>
    <submittedName>
        <fullName evidence="1">Uncharacterized protein</fullName>
    </submittedName>
</protein>
<dbReference type="EMBL" id="MT776524">
    <property type="protein sequence ID" value="QNT35487.1"/>
    <property type="molecule type" value="Genomic_DNA"/>
</dbReference>
<sequence>MRSQLHDCVPRAHVDAGLALVAFLLIDHGKCLVEFDRAHGVVLLADSASELAYLFYVTLACRAMSMPRRPGNVPSGSDGNIEIG</sequence>
<accession>A0A7H1KNH3</accession>
<gene>
    <name evidence="1" type="ORF">ICMCNNFD_00004</name>
</gene>
<organism evidence="1">
    <name type="scientific">uncultured Methanosarcinales archaeon</name>
    <dbReference type="NCBI Taxonomy" id="183757"/>
    <lineage>
        <taxon>Archaea</taxon>
        <taxon>Methanobacteriati</taxon>
        <taxon>Methanobacteriota</taxon>
        <taxon>Stenosarchaea group</taxon>
        <taxon>Methanomicrobia</taxon>
        <taxon>Methanosarcinales</taxon>
        <taxon>environmental samples</taxon>
    </lineage>
</organism>
<evidence type="ECO:0000313" key="1">
    <source>
        <dbReference type="EMBL" id="QNT35487.1"/>
    </source>
</evidence>